<feature type="region of interest" description="Disordered" evidence="1">
    <location>
        <begin position="660"/>
        <end position="730"/>
    </location>
</feature>
<dbReference type="InParanoid" id="Q6BIA6"/>
<dbReference type="OMA" id="KFYQRQH"/>
<reference evidence="4 5" key="1">
    <citation type="journal article" date="2004" name="Nature">
        <title>Genome evolution in yeasts.</title>
        <authorList>
            <consortium name="Genolevures"/>
            <person name="Dujon B."/>
            <person name="Sherman D."/>
            <person name="Fischer G."/>
            <person name="Durrens P."/>
            <person name="Casaregola S."/>
            <person name="Lafontaine I."/>
            <person name="de Montigny J."/>
            <person name="Marck C."/>
            <person name="Neuveglise C."/>
            <person name="Talla E."/>
            <person name="Goffard N."/>
            <person name="Frangeul L."/>
            <person name="Aigle M."/>
            <person name="Anthouard V."/>
            <person name="Babour A."/>
            <person name="Barbe V."/>
            <person name="Barnay S."/>
            <person name="Blanchin S."/>
            <person name="Beckerich J.M."/>
            <person name="Beyne E."/>
            <person name="Bleykasten C."/>
            <person name="Boisrame A."/>
            <person name="Boyer J."/>
            <person name="Cattolico L."/>
            <person name="Confanioleri F."/>
            <person name="de Daruvar A."/>
            <person name="Despons L."/>
            <person name="Fabre E."/>
            <person name="Fairhead C."/>
            <person name="Ferry-Dumazet H."/>
            <person name="Groppi A."/>
            <person name="Hantraye F."/>
            <person name="Hennequin C."/>
            <person name="Jauniaux N."/>
            <person name="Joyet P."/>
            <person name="Kachouri R."/>
            <person name="Kerrest A."/>
            <person name="Koszul R."/>
            <person name="Lemaire M."/>
            <person name="Lesur I."/>
            <person name="Ma L."/>
            <person name="Muller H."/>
            <person name="Nicaud J.M."/>
            <person name="Nikolski M."/>
            <person name="Oztas S."/>
            <person name="Ozier-Kalogeropoulos O."/>
            <person name="Pellenz S."/>
            <person name="Potier S."/>
            <person name="Richard G.F."/>
            <person name="Straub M.L."/>
            <person name="Suleau A."/>
            <person name="Swennene D."/>
            <person name="Tekaia F."/>
            <person name="Wesolowski-Louvel M."/>
            <person name="Westhof E."/>
            <person name="Wirth B."/>
            <person name="Zeniou-Meyer M."/>
            <person name="Zivanovic I."/>
            <person name="Bolotin-Fukuhara M."/>
            <person name="Thierry A."/>
            <person name="Bouchier C."/>
            <person name="Caudron B."/>
            <person name="Scarpelli C."/>
            <person name="Gaillardin C."/>
            <person name="Weissenbach J."/>
            <person name="Wincker P."/>
            <person name="Souciet J.L."/>
        </authorList>
    </citation>
    <scope>NUCLEOTIDE SEQUENCE [LARGE SCALE GENOMIC DNA]</scope>
    <source>
        <strain evidence="5">ATCC 36239 / CBS 767 / BCRC 21394 / JCM 1990 / NBRC 0083 / IGC 2968</strain>
    </source>
</reference>
<protein>
    <submittedName>
        <fullName evidence="4">DEHA2G12254p</fullName>
    </submittedName>
</protein>
<feature type="compositionally biased region" description="Basic and acidic residues" evidence="1">
    <location>
        <begin position="660"/>
        <end position="671"/>
    </location>
</feature>
<evidence type="ECO:0000313" key="4">
    <source>
        <dbReference type="EMBL" id="CAG90551.2"/>
    </source>
</evidence>
<feature type="compositionally biased region" description="Low complexity" evidence="1">
    <location>
        <begin position="925"/>
        <end position="947"/>
    </location>
</feature>
<evidence type="ECO:0000259" key="2">
    <source>
        <dbReference type="Pfam" id="PF10373"/>
    </source>
</evidence>
<organism evidence="4 5">
    <name type="scientific">Debaryomyces hansenii (strain ATCC 36239 / CBS 767 / BCRC 21394 / JCM 1990 / NBRC 0083 / IGC 2968)</name>
    <name type="common">Yeast</name>
    <name type="synonym">Torulaspora hansenii</name>
    <dbReference type="NCBI Taxonomy" id="284592"/>
    <lineage>
        <taxon>Eukaryota</taxon>
        <taxon>Fungi</taxon>
        <taxon>Dikarya</taxon>
        <taxon>Ascomycota</taxon>
        <taxon>Saccharomycotina</taxon>
        <taxon>Pichiomycetes</taxon>
        <taxon>Debaryomycetaceae</taxon>
        <taxon>Debaryomyces</taxon>
    </lineage>
</organism>
<feature type="compositionally biased region" description="Basic and acidic residues" evidence="1">
    <location>
        <begin position="701"/>
        <end position="719"/>
    </location>
</feature>
<feature type="domain" description="Telomerase activating protein Est1-like N-terminal" evidence="3">
    <location>
        <begin position="81"/>
        <end position="211"/>
    </location>
</feature>
<dbReference type="eggNOG" id="KOG2162">
    <property type="taxonomic scope" value="Eukaryota"/>
</dbReference>
<dbReference type="EMBL" id="CR382139">
    <property type="protein sequence ID" value="CAG90551.2"/>
    <property type="molecule type" value="Genomic_DNA"/>
</dbReference>
<sequence length="990" mass="115148">MATPSTIEEIQTYKTQLNEFLSKKFIDQSLLLGFNNVLQSKFQTLILSDCNDYYDNLKAYESQSENDVPNNQLDLEFKTIKIFEILWTEFHYPIIKFFQFHHATYYNDFSKKVLDSNGKDKSLKAVEIRKINDNFNKFMKQVYQFYFTLLKYFSTHFQNPLIPDTFLAHFSFVIPNNAIKTFNANLQANLIFLIHRCLLSLGDISRHRSFMELSYVNPCLSIKNFWKYYHLTNSSSKEKISLMKPLYEKALNFYKFCILLLPALNEPYNHIGMIYNLMDSKYDACYWFLRSQFTRLPDYKLGLTNLNTILRKDWFINHLISFNNPNKKNKISVSKIDELNITLICLICYYYVPEYYHQSNNTITKNFKHSKIEGDFFKKLFESFDKYIRRYEEEDLNLYVKQLVVLMSFNKLLERGSDKLISEQFIKFTFRYINKLLESCVSMEFDYQNKRVVLIILRLLSNWFKENKVILRNFQARKSLMVNIVTLLNGMTSDIYGNDSLSQDINREKIIHLIKSNSRPVRDYYFKEDVYFRDFSIIKFQLKDFKDDHIFASNNINLLVGDYSSLIDKTTLVPSFLDNDLYKQLIDNKGDDKKNNSHMEKSEFLDIEIIHYENNLRLKSVILLSKKLLESNPYGIEFDYNEGKFVISDTTTENLEVKLEVKDSQGKDQSKTSDQTGKSNVKTQTKKKEPKVKANRSGKAWNEHETPSKLENKKEKKSIQVENSFDDINTKEQEGIQIPNTLQELNSFILSHSSQLQDSLLQNPNDKTVVVNSSTDDILTQDPQRENGLQNMVDSLVLESSNSEPKSVNSNTPNIWKNGSSNEVVNSGTPSQSFNALNSTFSNSSAPNDYPMYGGMPMASQMTQGTHISPNYSQVFQQPYPQYFNPFPNQPQTGNSTPYYRGANDRFMPMSSQSMLHSIPPSLPQQPLQGASQSPMPAASASPAPAQVYPQYGQFYNQFMGPPQHMQPRPPPPQHPEQKSDRYGNPPYPS</sequence>
<evidence type="ECO:0000313" key="5">
    <source>
        <dbReference type="Proteomes" id="UP000000599"/>
    </source>
</evidence>
<name>Q6BIA6_DEBHA</name>
<keyword evidence="5" id="KW-1185">Reference proteome</keyword>
<dbReference type="HOGENOM" id="CLU_015710_0_0_1"/>
<evidence type="ECO:0000256" key="1">
    <source>
        <dbReference type="SAM" id="MobiDB-lite"/>
    </source>
</evidence>
<dbReference type="InterPro" id="IPR019458">
    <property type="entry name" value="Est1-like_N"/>
</dbReference>
<dbReference type="InterPro" id="IPR018834">
    <property type="entry name" value="DNA/RNA-bd_Est1-type"/>
</dbReference>
<evidence type="ECO:0000259" key="3">
    <source>
        <dbReference type="Pfam" id="PF10374"/>
    </source>
</evidence>
<dbReference type="InterPro" id="IPR011990">
    <property type="entry name" value="TPR-like_helical_dom_sf"/>
</dbReference>
<dbReference type="Gene3D" id="1.25.40.10">
    <property type="entry name" value="Tetratricopeptide repeat domain"/>
    <property type="match status" value="1"/>
</dbReference>
<dbReference type="Pfam" id="PF10373">
    <property type="entry name" value="EST1_DNA_bind"/>
    <property type="match status" value="1"/>
</dbReference>
<dbReference type="RefSeq" id="XP_462065.2">
    <property type="nucleotide sequence ID" value="XM_462065.1"/>
</dbReference>
<dbReference type="STRING" id="284592.Q6BIA6"/>
<dbReference type="KEGG" id="dha:DEHA2G12254g"/>
<feature type="compositionally biased region" description="Basic residues" evidence="1">
    <location>
        <begin position="684"/>
        <end position="696"/>
    </location>
</feature>
<dbReference type="OrthoDB" id="69928at2759"/>
<dbReference type="VEuPathDB" id="FungiDB:DEHA2G12254g"/>
<dbReference type="FunCoup" id="Q6BIA6">
    <property type="interactions" value="192"/>
</dbReference>
<proteinExistence type="predicted"/>
<dbReference type="Pfam" id="PF10374">
    <property type="entry name" value="EST1"/>
    <property type="match status" value="1"/>
</dbReference>
<feature type="region of interest" description="Disordered" evidence="1">
    <location>
        <begin position="887"/>
        <end position="990"/>
    </location>
</feature>
<dbReference type="SUPFAM" id="SSF48452">
    <property type="entry name" value="TPR-like"/>
    <property type="match status" value="1"/>
</dbReference>
<dbReference type="Proteomes" id="UP000000599">
    <property type="component" value="Chromosome G"/>
</dbReference>
<dbReference type="AlphaFoldDB" id="Q6BIA6"/>
<dbReference type="GeneID" id="2904976"/>
<accession>Q6BIA6</accession>
<gene>
    <name evidence="4" type="ordered locus">DEHA2G12254g</name>
</gene>
<feature type="domain" description="DNA/RNA-binding" evidence="2">
    <location>
        <begin position="250"/>
        <end position="541"/>
    </location>
</feature>